<organism evidence="8 9">
    <name type="scientific">Hyalangium rubrum</name>
    <dbReference type="NCBI Taxonomy" id="3103134"/>
    <lineage>
        <taxon>Bacteria</taxon>
        <taxon>Pseudomonadati</taxon>
        <taxon>Myxococcota</taxon>
        <taxon>Myxococcia</taxon>
        <taxon>Myxococcales</taxon>
        <taxon>Cystobacterineae</taxon>
        <taxon>Archangiaceae</taxon>
        <taxon>Hyalangium</taxon>
    </lineage>
</organism>
<dbReference type="Gene3D" id="3.30.200.20">
    <property type="entry name" value="Phosphorylase Kinase, domain 1"/>
    <property type="match status" value="1"/>
</dbReference>
<dbReference type="InterPro" id="IPR000719">
    <property type="entry name" value="Prot_kinase_dom"/>
</dbReference>
<accession>A0ABU5H1L4</accession>
<dbReference type="Gene3D" id="1.10.510.10">
    <property type="entry name" value="Transferase(Phosphotransferase) domain 1"/>
    <property type="match status" value="1"/>
</dbReference>
<proteinExistence type="predicted"/>
<feature type="transmembrane region" description="Helical" evidence="6">
    <location>
        <begin position="363"/>
        <end position="385"/>
    </location>
</feature>
<dbReference type="SMART" id="SM00220">
    <property type="entry name" value="S_TKc"/>
    <property type="match status" value="1"/>
</dbReference>
<keyword evidence="2" id="KW-0547">Nucleotide-binding</keyword>
<protein>
    <submittedName>
        <fullName evidence="8">Serine/threonine-protein kinase</fullName>
        <ecNumber evidence="8">2.7.11.1</ecNumber>
    </submittedName>
</protein>
<keyword evidence="6" id="KW-0472">Membrane</keyword>
<keyword evidence="3 8" id="KW-0418">Kinase</keyword>
<dbReference type="SUPFAM" id="SSF56112">
    <property type="entry name" value="Protein kinase-like (PK-like)"/>
    <property type="match status" value="1"/>
</dbReference>
<dbReference type="InterPro" id="IPR011009">
    <property type="entry name" value="Kinase-like_dom_sf"/>
</dbReference>
<dbReference type="PANTHER" id="PTHR43289">
    <property type="entry name" value="MITOGEN-ACTIVATED PROTEIN KINASE KINASE KINASE 20-RELATED"/>
    <property type="match status" value="1"/>
</dbReference>
<name>A0ABU5H1L4_9BACT</name>
<feature type="domain" description="Protein kinase" evidence="7">
    <location>
        <begin position="24"/>
        <end position="291"/>
    </location>
</feature>
<sequence length="495" mass="54622">MGTKRSLQEVDPLSLPVGTKVGAWRVTGWGGRGAYGTLYRVEREGPDTSGPFALKLAIHPRDERFEREAWLLSHIPSSHVPRLHDQGVWEHPSGAFPYLVMEWVEGEPLYEWASRRNPSSRQALRLLAQVARALEATHAVGGVHRDVKGANVLVRAGDGRAFLTDFGAGHYRGAATLTWRLLPPGTPSYRSPEAQAFLRAFLRHPTAHYPASACDDLFALGVTAWRLVTDEYPSRDEEGTEAWREERGGPRLPRELNPRVSPELEALILRLLDIAPVERFEGKAWVAAEALEQAARSAGPEGDRPLFCWGDESNPRWRPLERVRRVVDQDVAAKEVLALREATARTRVAAPREQVRPRFLGPMWGAELAVALLALLLAGLAVAWLRRGQELAHADRDSHEGGSVAVGDSAPSAAMLATMLTEEKVPAVGLPLPANPFPGQRRPPCNKNGEVELRGGCWYALRDATLPCREDAYEWKGACYLPSAPPRRQPTAHPP</sequence>
<dbReference type="Pfam" id="PF00069">
    <property type="entry name" value="Pkinase"/>
    <property type="match status" value="1"/>
</dbReference>
<reference evidence="8 9" key="1">
    <citation type="submission" date="2023-12" db="EMBL/GenBank/DDBJ databases">
        <title>the genome sequence of Hyalangium sp. s54d21.</title>
        <authorList>
            <person name="Zhang X."/>
        </authorList>
    </citation>
    <scope>NUCLEOTIDE SEQUENCE [LARGE SCALE GENOMIC DNA]</scope>
    <source>
        <strain evidence="9">s54d21</strain>
    </source>
</reference>
<keyword evidence="4" id="KW-0067">ATP-binding</keyword>
<keyword evidence="6" id="KW-1133">Transmembrane helix</keyword>
<dbReference type="Proteomes" id="UP001291309">
    <property type="component" value="Unassembled WGS sequence"/>
</dbReference>
<dbReference type="GO" id="GO:0004674">
    <property type="term" value="F:protein serine/threonine kinase activity"/>
    <property type="evidence" value="ECO:0007669"/>
    <property type="project" value="UniProtKB-EC"/>
</dbReference>
<dbReference type="PANTHER" id="PTHR43289:SF34">
    <property type="entry name" value="SERINE_THREONINE-PROTEIN KINASE YBDM-RELATED"/>
    <property type="match status" value="1"/>
</dbReference>
<evidence type="ECO:0000256" key="4">
    <source>
        <dbReference type="ARBA" id="ARBA00022840"/>
    </source>
</evidence>
<evidence type="ECO:0000256" key="2">
    <source>
        <dbReference type="ARBA" id="ARBA00022741"/>
    </source>
</evidence>
<feature type="region of interest" description="Disordered" evidence="5">
    <location>
        <begin position="236"/>
        <end position="256"/>
    </location>
</feature>
<keyword evidence="1 8" id="KW-0808">Transferase</keyword>
<dbReference type="RefSeq" id="WP_321546073.1">
    <property type="nucleotide sequence ID" value="NZ_JAXIVS010000004.1"/>
</dbReference>
<evidence type="ECO:0000256" key="6">
    <source>
        <dbReference type="SAM" id="Phobius"/>
    </source>
</evidence>
<dbReference type="PROSITE" id="PS50011">
    <property type="entry name" value="PROTEIN_KINASE_DOM"/>
    <property type="match status" value="1"/>
</dbReference>
<comment type="caution">
    <text evidence="8">The sequence shown here is derived from an EMBL/GenBank/DDBJ whole genome shotgun (WGS) entry which is preliminary data.</text>
</comment>
<gene>
    <name evidence="8" type="ORF">SYV04_13120</name>
</gene>
<evidence type="ECO:0000256" key="3">
    <source>
        <dbReference type="ARBA" id="ARBA00022777"/>
    </source>
</evidence>
<evidence type="ECO:0000259" key="7">
    <source>
        <dbReference type="PROSITE" id="PS50011"/>
    </source>
</evidence>
<evidence type="ECO:0000256" key="5">
    <source>
        <dbReference type="SAM" id="MobiDB-lite"/>
    </source>
</evidence>
<keyword evidence="9" id="KW-1185">Reference proteome</keyword>
<keyword evidence="6" id="KW-0812">Transmembrane</keyword>
<dbReference type="EC" id="2.7.11.1" evidence="8"/>
<dbReference type="CDD" id="cd14014">
    <property type="entry name" value="STKc_PknB_like"/>
    <property type="match status" value="1"/>
</dbReference>
<evidence type="ECO:0000313" key="9">
    <source>
        <dbReference type="Proteomes" id="UP001291309"/>
    </source>
</evidence>
<evidence type="ECO:0000256" key="1">
    <source>
        <dbReference type="ARBA" id="ARBA00022679"/>
    </source>
</evidence>
<dbReference type="EMBL" id="JAXIVS010000004">
    <property type="protein sequence ID" value="MDY7227346.1"/>
    <property type="molecule type" value="Genomic_DNA"/>
</dbReference>
<evidence type="ECO:0000313" key="8">
    <source>
        <dbReference type="EMBL" id="MDY7227346.1"/>
    </source>
</evidence>